<evidence type="ECO:0000313" key="5">
    <source>
        <dbReference type="RefSeq" id="XP_071909499.1"/>
    </source>
</evidence>
<keyword evidence="1" id="KW-1185">Reference proteome</keyword>
<organism evidence="1 4">
    <name type="scientific">Coffea arabica</name>
    <name type="common">Arabian coffee</name>
    <dbReference type="NCBI Taxonomy" id="13443"/>
    <lineage>
        <taxon>Eukaryota</taxon>
        <taxon>Viridiplantae</taxon>
        <taxon>Streptophyta</taxon>
        <taxon>Embryophyta</taxon>
        <taxon>Tracheophyta</taxon>
        <taxon>Spermatophyta</taxon>
        <taxon>Magnoliopsida</taxon>
        <taxon>eudicotyledons</taxon>
        <taxon>Gunneridae</taxon>
        <taxon>Pentapetalae</taxon>
        <taxon>asterids</taxon>
        <taxon>lamiids</taxon>
        <taxon>Gentianales</taxon>
        <taxon>Rubiaceae</taxon>
        <taxon>Ixoroideae</taxon>
        <taxon>Gardenieae complex</taxon>
        <taxon>Bertiereae - Coffeeae clade</taxon>
        <taxon>Coffeeae</taxon>
        <taxon>Coffea</taxon>
    </lineage>
</organism>
<dbReference type="RefSeq" id="XP_071909489.1">
    <property type="nucleotide sequence ID" value="XM_072053388.1"/>
</dbReference>
<evidence type="ECO:0000313" key="4">
    <source>
        <dbReference type="RefSeq" id="XP_071909495.1"/>
    </source>
</evidence>
<dbReference type="GeneID" id="113700881"/>
<dbReference type="RefSeq" id="XP_071909499.1">
    <property type="nucleotide sequence ID" value="XM_072053398.1"/>
</dbReference>
<gene>
    <name evidence="2 3 4 5" type="primary">LOC113700881</name>
</gene>
<reference evidence="2 3" key="2">
    <citation type="submission" date="2025-05" db="UniProtKB">
        <authorList>
            <consortium name="RefSeq"/>
        </authorList>
    </citation>
    <scope>IDENTIFICATION</scope>
    <source>
        <tissue evidence="2 3">Leaves</tissue>
    </source>
</reference>
<dbReference type="Gene3D" id="2.40.50.140">
    <property type="entry name" value="Nucleic acid-binding proteins"/>
    <property type="match status" value="2"/>
</dbReference>
<dbReference type="Proteomes" id="UP001652660">
    <property type="component" value="Chromosome 1e"/>
</dbReference>
<dbReference type="InterPro" id="IPR012340">
    <property type="entry name" value="NA-bd_OB-fold"/>
</dbReference>
<evidence type="ECO:0000313" key="1">
    <source>
        <dbReference type="Proteomes" id="UP001652660"/>
    </source>
</evidence>
<dbReference type="RefSeq" id="XP_071909495.1">
    <property type="nucleotide sequence ID" value="XM_072053394.1"/>
</dbReference>
<name>A0ABM4UQE7_COFAR</name>
<dbReference type="SUPFAM" id="SSF50249">
    <property type="entry name" value="Nucleic acid-binding proteins"/>
    <property type="match status" value="1"/>
</dbReference>
<protein>
    <submittedName>
        <fullName evidence="2 3">Replication protein A 70 kDa DNA-binding subunit D-like isoform X5</fullName>
    </submittedName>
</protein>
<reference evidence="1" key="1">
    <citation type="journal article" date="2025" name="Foods">
        <title>Unveiling the Microbial Signatures of Arabica Coffee Cherries: Insights into Ripeness Specific Diversity, Functional Traits, and Implications for Quality and Safety.</title>
        <authorList>
            <consortium name="RefSeq"/>
            <person name="Tenea G.N."/>
            <person name="Cifuentes V."/>
            <person name="Reyes P."/>
            <person name="Cevallos-Vallejos M."/>
        </authorList>
    </citation>
    <scope>NUCLEOTIDE SEQUENCE [LARGE SCALE GENOMIC DNA]</scope>
</reference>
<proteinExistence type="predicted"/>
<accession>A0ABM4UQE7</accession>
<evidence type="ECO:0000313" key="2">
    <source>
        <dbReference type="RefSeq" id="XP_071909485.1"/>
    </source>
</evidence>
<sequence>MASPIAAVPRIVRISEVNETLVNWKTLVHVVESHRVKHVQLHGSSKSFCHFEFGDSQGIMVSAVVYDDDISHVDGLLLPFKKYYVSAVEICEIPETTPPGLYRFYWVINSKTVVEEVAEEVGPVLSFYFHLRSFESLHFVADTDEFINVMGLIVHAFLPRDVYMDGTMRHGRDYVIVDHSKCPVLLTLWEDFEAVEGHVIDEAMPTMPVIIAMRVRVLTENYILLSTQPSSVILVAPDVLEARQLDYWCEKNVSDLVRMVFDDKSYANPAILLPPVRDPTLTAISSVASFTRFDRATVWIKGRAEIACPMTRFWHLACPHCYRPYDFSSTLGI</sequence>
<dbReference type="RefSeq" id="XP_071909485.1">
    <property type="nucleotide sequence ID" value="XM_072053384.1"/>
</dbReference>
<evidence type="ECO:0000313" key="3">
    <source>
        <dbReference type="RefSeq" id="XP_071909489.1"/>
    </source>
</evidence>